<proteinExistence type="predicted"/>
<keyword evidence="2" id="KW-0378">Hydrolase</keyword>
<dbReference type="PANTHER" id="PTHR36558:SF1">
    <property type="entry name" value="RESTRICTION ENDONUCLEASE DOMAIN-CONTAINING PROTEIN-RELATED"/>
    <property type="match status" value="1"/>
</dbReference>
<name>A0ABT1TNI4_9GAMM</name>
<keyword evidence="2" id="KW-0540">Nuclease</keyword>
<reference evidence="2 3" key="1">
    <citation type="submission" date="2022-07" db="EMBL/GenBank/DDBJ databases">
        <title>Methylomonas rivi sp. nov., Methylomonas rosea sp. nov., Methylomonas aureus sp. nov. and Methylomonas subterranea sp. nov., four novel methanotrophs isolated from a freshwater creek and the deep terrestrial subsurface.</title>
        <authorList>
            <person name="Abin C."/>
            <person name="Sankaranarayanan K."/>
            <person name="Garner C."/>
            <person name="Sindelar R."/>
            <person name="Kotary K."/>
            <person name="Garner R."/>
            <person name="Barclay S."/>
            <person name="Lawson P."/>
            <person name="Krumholz L."/>
        </authorList>
    </citation>
    <scope>NUCLEOTIDE SEQUENCE [LARGE SCALE GENOMIC DNA]</scope>
    <source>
        <strain evidence="2 3">WSC-7</strain>
    </source>
</reference>
<dbReference type="EMBL" id="JANIBL010000005">
    <property type="protein sequence ID" value="MCQ8116345.1"/>
    <property type="molecule type" value="Genomic_DNA"/>
</dbReference>
<dbReference type="CDD" id="cd06260">
    <property type="entry name" value="DUF820-like"/>
    <property type="match status" value="1"/>
</dbReference>
<dbReference type="InterPro" id="IPR012296">
    <property type="entry name" value="Nuclease_put_TT1808"/>
</dbReference>
<gene>
    <name evidence="2" type="ORF">NP589_02845</name>
</gene>
<protein>
    <submittedName>
        <fullName evidence="2">Uma2 family endonuclease</fullName>
    </submittedName>
</protein>
<dbReference type="InterPro" id="IPR011335">
    <property type="entry name" value="Restrct_endonuc-II-like"/>
</dbReference>
<dbReference type="Pfam" id="PF05685">
    <property type="entry name" value="Uma2"/>
    <property type="match status" value="1"/>
</dbReference>
<accession>A0ABT1TNI4</accession>
<dbReference type="GO" id="GO:0004519">
    <property type="term" value="F:endonuclease activity"/>
    <property type="evidence" value="ECO:0007669"/>
    <property type="project" value="UniProtKB-KW"/>
</dbReference>
<evidence type="ECO:0000259" key="1">
    <source>
        <dbReference type="Pfam" id="PF05685"/>
    </source>
</evidence>
<evidence type="ECO:0000313" key="2">
    <source>
        <dbReference type="EMBL" id="MCQ8116345.1"/>
    </source>
</evidence>
<organism evidence="2 3">
    <name type="scientific">Methylomonas rosea</name>
    <dbReference type="NCBI Taxonomy" id="2952227"/>
    <lineage>
        <taxon>Bacteria</taxon>
        <taxon>Pseudomonadati</taxon>
        <taxon>Pseudomonadota</taxon>
        <taxon>Gammaproteobacteria</taxon>
        <taxon>Methylococcales</taxon>
        <taxon>Methylococcaceae</taxon>
        <taxon>Methylomonas</taxon>
    </lineage>
</organism>
<dbReference type="Gene3D" id="3.90.1570.10">
    <property type="entry name" value="tt1808, chain A"/>
    <property type="match status" value="1"/>
</dbReference>
<dbReference type="RefSeq" id="WP_256605597.1">
    <property type="nucleotide sequence ID" value="NZ_JANIBL010000005.1"/>
</dbReference>
<keyword evidence="2" id="KW-0255">Endonuclease</keyword>
<feature type="domain" description="Putative restriction endonuclease" evidence="1">
    <location>
        <begin position="12"/>
        <end position="171"/>
    </location>
</feature>
<dbReference type="PANTHER" id="PTHR36558">
    <property type="entry name" value="GLR1098 PROTEIN"/>
    <property type="match status" value="1"/>
</dbReference>
<comment type="caution">
    <text evidence="2">The sequence shown here is derived from an EMBL/GenBank/DDBJ whole genome shotgun (WGS) entry which is preliminary data.</text>
</comment>
<dbReference type="Proteomes" id="UP001524570">
    <property type="component" value="Unassembled WGS sequence"/>
</dbReference>
<evidence type="ECO:0000313" key="3">
    <source>
        <dbReference type="Proteomes" id="UP001524570"/>
    </source>
</evidence>
<dbReference type="SUPFAM" id="SSF52980">
    <property type="entry name" value="Restriction endonuclease-like"/>
    <property type="match status" value="1"/>
</dbReference>
<sequence length="193" mass="21633">MALAEKLKLSADDYLQGEASAQIKHEYLDGDVWAMIGASDAHVSIAGNLFFLLKQHLKDSPCRAYISDMKVNVAKANAFFYPDVLVTCEPKDRDNRLFKQHPLFIAEVLSPSTEGFDRGAKFAAYRQLDSLQNYWLIDSQSQAIDCFERTEQGWLLHSFSAAADRLPLGTLDINLDLSAIYEDVLLDVADQVL</sequence>
<dbReference type="InterPro" id="IPR008538">
    <property type="entry name" value="Uma2"/>
</dbReference>
<keyword evidence="3" id="KW-1185">Reference proteome</keyword>